<organism evidence="1 2">
    <name type="scientific">Limnospira platensis NIES-46</name>
    <dbReference type="NCBI Taxonomy" id="1236695"/>
    <lineage>
        <taxon>Bacteria</taxon>
        <taxon>Bacillati</taxon>
        <taxon>Cyanobacteriota</taxon>
        <taxon>Cyanophyceae</taxon>
        <taxon>Oscillatoriophycideae</taxon>
        <taxon>Oscillatoriales</taxon>
        <taxon>Sirenicapillariaceae</taxon>
        <taxon>Limnospira</taxon>
    </lineage>
</organism>
<reference evidence="1 2" key="1">
    <citation type="journal article" date="2019" name="J Genomics">
        <title>The Draft Genome of a Hydrogen-producing Cyanobacterium, Arthrospira platensis NIES-46.</title>
        <authorList>
            <person name="Suzuki S."/>
            <person name="Yamaguchi H."/>
            <person name="Kawachi M."/>
        </authorList>
    </citation>
    <scope>NUCLEOTIDE SEQUENCE [LARGE SCALE GENOMIC DNA]</scope>
    <source>
        <strain evidence="1 2">NIES-46</strain>
    </source>
</reference>
<dbReference type="InterPro" id="IPR007367">
    <property type="entry name" value="DUF433"/>
</dbReference>
<gene>
    <name evidence="1" type="ORF">NIES46_07700</name>
</gene>
<evidence type="ECO:0000313" key="1">
    <source>
        <dbReference type="EMBL" id="GCE92729.1"/>
    </source>
</evidence>
<proteinExistence type="predicted"/>
<evidence type="ECO:0000313" key="2">
    <source>
        <dbReference type="Proteomes" id="UP000326169"/>
    </source>
</evidence>
<dbReference type="EMBL" id="BIMW01000035">
    <property type="protein sequence ID" value="GCE92729.1"/>
    <property type="molecule type" value="Genomic_DNA"/>
</dbReference>
<dbReference type="SUPFAM" id="SSF46689">
    <property type="entry name" value="Homeodomain-like"/>
    <property type="match status" value="1"/>
</dbReference>
<sequence>MTCEKNANGTQKPGLFQGFCIFTKISLEGFWVQSDRPYVIMEKSQDTSRSLMAIAELDRIIINPAVCLGQPTIRGMLLTVEFVLKLLASQLSV</sequence>
<comment type="caution">
    <text evidence="1">The sequence shown here is derived from an EMBL/GenBank/DDBJ whole genome shotgun (WGS) entry which is preliminary data.</text>
</comment>
<keyword evidence="2" id="KW-1185">Reference proteome</keyword>
<dbReference type="InterPro" id="IPR009057">
    <property type="entry name" value="Homeodomain-like_sf"/>
</dbReference>
<dbReference type="Proteomes" id="UP000326169">
    <property type="component" value="Unassembled WGS sequence"/>
</dbReference>
<name>A0A5M3T5F7_LIMPL</name>
<dbReference type="Pfam" id="PF04255">
    <property type="entry name" value="DUF433"/>
    <property type="match status" value="1"/>
</dbReference>
<protein>
    <submittedName>
        <fullName evidence="1">Uncharacterized protein</fullName>
    </submittedName>
</protein>
<accession>A0A5M3T5F7</accession>